<name>A0ABV4EPQ1_BREEP</name>
<dbReference type="Proteomes" id="UP001565435">
    <property type="component" value="Unassembled WGS sequence"/>
</dbReference>
<keyword evidence="2" id="KW-1185">Reference proteome</keyword>
<evidence type="ECO:0000313" key="2">
    <source>
        <dbReference type="Proteomes" id="UP001565435"/>
    </source>
</evidence>
<dbReference type="RefSeq" id="WP_370037254.1">
    <property type="nucleotide sequence ID" value="NZ_JBGBYS010000029.1"/>
</dbReference>
<gene>
    <name evidence="1" type="ORF">ABH903_003462</name>
</gene>
<dbReference type="EMBL" id="JBGBYS010000029">
    <property type="protein sequence ID" value="MEY9260415.1"/>
    <property type="molecule type" value="Genomic_DNA"/>
</dbReference>
<evidence type="ECO:0000313" key="1">
    <source>
        <dbReference type="EMBL" id="MEY9260415.1"/>
    </source>
</evidence>
<sequence length="331" mass="36664">MIGFKCECGYSIEAEGDPSEVFAEIDDHEQFCPMNEISSEHPAKNRFGADREQSNTLQGVEMSENKTTAHSTFDPREVERLRSVRAALVDSRNGLVTTYNQRAAEAGQPEDADRARLRVTAMEILQEQIDEQSKLINTYDWKINKALAGRDYPILKDAGWFEAENSDDPDRAGLMGPSVAEDSTTATNGALAWDEELGTFVIVDTALNGGLMTLGQAQQFARRLLTFTTWVQRELEQTKFNPEQIDKSVWAPVEPVWPVMSEDNVTTFRISADLPHGGRVEIDLDPRDGERSPGWVDLVGAQEMPGIEALEATAVALLDFAQVVRNAGSAR</sequence>
<reference evidence="1 2" key="1">
    <citation type="submission" date="2024-07" db="EMBL/GenBank/DDBJ databases">
        <title>Mealworm larvae gut microbial communities from Newark, Delaware, USA.</title>
        <authorList>
            <person name="Blenner M."/>
        </authorList>
    </citation>
    <scope>NUCLEOTIDE SEQUENCE [LARGE SCALE GENOMIC DNA]</scope>
    <source>
        <strain evidence="1 2">UD i117</strain>
    </source>
</reference>
<comment type="caution">
    <text evidence="1">The sequence shown here is derived from an EMBL/GenBank/DDBJ whole genome shotgun (WGS) entry which is preliminary data.</text>
</comment>
<protein>
    <submittedName>
        <fullName evidence="1">Uncharacterized protein</fullName>
    </submittedName>
</protein>
<proteinExistence type="predicted"/>
<accession>A0ABV4EPQ1</accession>
<organism evidence="1 2">
    <name type="scientific">Brevibacterium epidermidis</name>
    <dbReference type="NCBI Taxonomy" id="1698"/>
    <lineage>
        <taxon>Bacteria</taxon>
        <taxon>Bacillati</taxon>
        <taxon>Actinomycetota</taxon>
        <taxon>Actinomycetes</taxon>
        <taxon>Micrococcales</taxon>
        <taxon>Brevibacteriaceae</taxon>
        <taxon>Brevibacterium</taxon>
    </lineage>
</organism>